<comment type="caution">
    <text evidence="2">The sequence shown here is derived from an EMBL/GenBank/DDBJ whole genome shotgun (WGS) entry which is preliminary data.</text>
</comment>
<evidence type="ECO:0000313" key="3">
    <source>
        <dbReference type="Proteomes" id="UP001597201"/>
    </source>
</evidence>
<dbReference type="Pfam" id="PF05036">
    <property type="entry name" value="SPOR"/>
    <property type="match status" value="1"/>
</dbReference>
<dbReference type="PROSITE" id="PS51724">
    <property type="entry name" value="SPOR"/>
    <property type="match status" value="1"/>
</dbReference>
<feature type="domain" description="SPOR" evidence="1">
    <location>
        <begin position="229"/>
        <end position="306"/>
    </location>
</feature>
<reference evidence="3" key="1">
    <citation type="journal article" date="2019" name="Int. J. Syst. Evol. Microbiol.">
        <title>The Global Catalogue of Microorganisms (GCM) 10K type strain sequencing project: providing services to taxonomists for standard genome sequencing and annotation.</title>
        <authorList>
            <consortium name="The Broad Institute Genomics Platform"/>
            <consortium name="The Broad Institute Genome Sequencing Center for Infectious Disease"/>
            <person name="Wu L."/>
            <person name="Ma J."/>
        </authorList>
    </citation>
    <scope>NUCLEOTIDE SEQUENCE [LARGE SCALE GENOMIC DNA]</scope>
    <source>
        <strain evidence="3">CCUG 61485</strain>
    </source>
</reference>
<dbReference type="SUPFAM" id="SSF110997">
    <property type="entry name" value="Sporulation related repeat"/>
    <property type="match status" value="1"/>
</dbReference>
<dbReference type="Proteomes" id="UP001597201">
    <property type="component" value="Unassembled WGS sequence"/>
</dbReference>
<dbReference type="InterPro" id="IPR036680">
    <property type="entry name" value="SPOR-like_sf"/>
</dbReference>
<keyword evidence="3" id="KW-1185">Reference proteome</keyword>
<sequence length="308" mass="35438">MKLANYISDLLYRYDCVIVPTFGGFVTNQKSARIDAFSNTFYPPYKQISFNSQLTDNDGLLANYIASTDNIKYECAVNYIKFEIEEWRKRLKTQEIEIDSIGTISEVNDKLIFEPNEKVNFLTSSFGLSEFTCQEVKREVLKKQVEDLEERAPITFTPESKKAPNYLKYAAAFIIGISAIGFGGKIYRDYQENQMATVIEVEQNNLEQRIEKATFEISKTLPAIKVEITAQKKNFHVIAGAFRYPENANVRVEQLKAEGFNAKILGVNKWGLTIVSFDSFKTREESEVQLEQIQKNEEKDAWILFQEL</sequence>
<proteinExistence type="predicted"/>
<evidence type="ECO:0000259" key="1">
    <source>
        <dbReference type="PROSITE" id="PS51724"/>
    </source>
</evidence>
<dbReference type="Pfam" id="PF18174">
    <property type="entry name" value="HU-CCDC81_bac_1"/>
    <property type="match status" value="1"/>
</dbReference>
<dbReference type="InterPro" id="IPR007730">
    <property type="entry name" value="SPOR-like_dom"/>
</dbReference>
<dbReference type="Gene3D" id="3.30.70.1070">
    <property type="entry name" value="Sporulation related repeat"/>
    <property type="match status" value="1"/>
</dbReference>
<dbReference type="Pfam" id="PF18175">
    <property type="entry name" value="HU-CCDC81_bac_2"/>
    <property type="match status" value="1"/>
</dbReference>
<name>A0ABW3Y0L5_9FLAO</name>
<dbReference type="RefSeq" id="WP_377176909.1">
    <property type="nucleotide sequence ID" value="NZ_JBHTMY010000002.1"/>
</dbReference>
<gene>
    <name evidence="2" type="ORF">ACFQ39_05110</name>
</gene>
<dbReference type="EMBL" id="JBHTMY010000002">
    <property type="protein sequence ID" value="MFD1314985.1"/>
    <property type="molecule type" value="Genomic_DNA"/>
</dbReference>
<organism evidence="2 3">
    <name type="scientific">Namhaeicola litoreus</name>
    <dbReference type="NCBI Taxonomy" id="1052145"/>
    <lineage>
        <taxon>Bacteria</taxon>
        <taxon>Pseudomonadati</taxon>
        <taxon>Bacteroidota</taxon>
        <taxon>Flavobacteriia</taxon>
        <taxon>Flavobacteriales</taxon>
        <taxon>Flavobacteriaceae</taxon>
        <taxon>Namhaeicola</taxon>
    </lineage>
</organism>
<accession>A0ABW3Y0L5</accession>
<dbReference type="InterPro" id="IPR040495">
    <property type="entry name" value="HU-CCDC81_bac_1"/>
</dbReference>
<evidence type="ECO:0000313" key="2">
    <source>
        <dbReference type="EMBL" id="MFD1314985.1"/>
    </source>
</evidence>
<dbReference type="InterPro" id="IPR041268">
    <property type="entry name" value="HU-CCDC81_bac_2"/>
</dbReference>
<protein>
    <submittedName>
        <fullName evidence="2">SPOR domain-containing protein</fullName>
    </submittedName>
</protein>